<comment type="similarity">
    <text evidence="2">Belongs to the type IA topoisomerase family.</text>
</comment>
<evidence type="ECO:0000313" key="16">
    <source>
        <dbReference type="Proteomes" id="UP001248819"/>
    </source>
</evidence>
<dbReference type="SUPFAM" id="SSF56712">
    <property type="entry name" value="Prokaryotic type I DNA topoisomerase"/>
    <property type="match status" value="1"/>
</dbReference>
<evidence type="ECO:0000256" key="10">
    <source>
        <dbReference type="ARBA" id="ARBA00031985"/>
    </source>
</evidence>
<dbReference type="InterPro" id="IPR034149">
    <property type="entry name" value="TOPRIM_TopoI"/>
</dbReference>
<dbReference type="InterPro" id="IPR003602">
    <property type="entry name" value="Topo_IA_DNA-bd_dom"/>
</dbReference>
<dbReference type="PROSITE" id="PS50880">
    <property type="entry name" value="TOPRIM"/>
    <property type="match status" value="1"/>
</dbReference>
<evidence type="ECO:0000313" key="15">
    <source>
        <dbReference type="EMBL" id="MDT0650069.1"/>
    </source>
</evidence>
<dbReference type="InterPro" id="IPR003601">
    <property type="entry name" value="Topo_IA_2"/>
</dbReference>
<dbReference type="PROSITE" id="PS00396">
    <property type="entry name" value="TOPO_IA_1"/>
    <property type="match status" value="1"/>
</dbReference>
<dbReference type="RefSeq" id="WP_311484272.1">
    <property type="nucleotide sequence ID" value="NZ_JAVRHP010000032.1"/>
</dbReference>
<dbReference type="CDD" id="cd00186">
    <property type="entry name" value="TOP1Ac"/>
    <property type="match status" value="1"/>
</dbReference>
<evidence type="ECO:0000259" key="14">
    <source>
        <dbReference type="PROSITE" id="PS52039"/>
    </source>
</evidence>
<reference evidence="15 16" key="1">
    <citation type="submission" date="2023-09" db="EMBL/GenBank/DDBJ databases">
        <authorList>
            <person name="Rey-Velasco X."/>
        </authorList>
    </citation>
    <scope>NUCLEOTIDE SEQUENCE [LARGE SCALE GENOMIC DNA]</scope>
    <source>
        <strain evidence="15 16">F297</strain>
    </source>
</reference>
<keyword evidence="4" id="KW-0479">Metal-binding</keyword>
<dbReference type="Proteomes" id="UP001248819">
    <property type="component" value="Unassembled WGS sequence"/>
</dbReference>
<evidence type="ECO:0000256" key="1">
    <source>
        <dbReference type="ARBA" id="ARBA00000213"/>
    </source>
</evidence>
<dbReference type="InterPro" id="IPR006171">
    <property type="entry name" value="TOPRIM_dom"/>
</dbReference>
<evidence type="ECO:0000259" key="13">
    <source>
        <dbReference type="PROSITE" id="PS50880"/>
    </source>
</evidence>
<sequence>MTKNLVIVESPAKAKTIEKFLGKDFKVASSFGHIADLPTKELGVDTEGDFTPKYIVSKDKKDVVRKLKGLAKDAGMVWLASDEDREGEAIAWHLAEELKLDKNKTKRIVFHEITKSAILKAIDNPRGIDYNLVNAQQARRVLDRLVGYELSPVLWRKVKGGLSAGRVQSVAVRLIVEREREITEFTPEASYRIDAEFSTEEGKTFKAKIPKNFETKEEAQKFLEQNLNANFKVADLTTKPAKKSPAPPFTTSTLQQEAARKLYFSVSKTMTMAQRLYEAGHITYMRTDSVNLSDDAREGAKNEILKAYGEKYAKTRQFKGKSKGAQEAHEAIRPTNFENHSVNADRDQERLYELIWKRAIASQMSEAQLERTNVKIEADKHDKQFTANGEVLKFDGFLKVYLEGSDEEDEEQSGMLPALKKNESLENEYVSATERFTRPPYRYTEASLVKKLEELGIGRPSTYAPTISTIQNRKYIDKGSVDGNERDYAQLILKKDKISEEKLTETVGSDKGKLVPTATGMVVNDFLVNHFSNILDYNFTARVEQNFDDIAEGNEEWTHMMKEFYKDFHPHVQDVAKNADREVGERILGEDPESGKPVSVRLGKFGPMVQIGSVEDDEKPKFASLGPDQTLDSVTYEEAMDLFQLPKTLGEYKGENVEVNNGRYGPYVRFGKKFVSLEKGEDPLNVDFNRSMELIKEKEKADAPIYEYEDLPVQKGVGRFGPYLKWNGIFINVNKKYDFDNLSAEDIETLIEDKKKKEREKVIHNWEDEGIRVEKARWGRSNVIKGKTKVELPKTVDAQKLTLDEVKDILDKKSKKK</sequence>
<dbReference type="SMART" id="SM00436">
    <property type="entry name" value="TOP1Bc"/>
    <property type="match status" value="1"/>
</dbReference>
<dbReference type="InterPro" id="IPR013497">
    <property type="entry name" value="Topo_IA_cen"/>
</dbReference>
<evidence type="ECO:0000256" key="7">
    <source>
        <dbReference type="ARBA" id="ARBA00023125"/>
    </source>
</evidence>
<dbReference type="NCBIfam" id="TIGR01051">
    <property type="entry name" value="topA_bact"/>
    <property type="match status" value="1"/>
</dbReference>
<dbReference type="EMBL" id="JAVRHP010000032">
    <property type="protein sequence ID" value="MDT0650069.1"/>
    <property type="molecule type" value="Genomic_DNA"/>
</dbReference>
<dbReference type="Pfam" id="PF13368">
    <property type="entry name" value="Toprim_C_rpt"/>
    <property type="match status" value="3"/>
</dbReference>
<feature type="domain" description="Topo IA-type catalytic" evidence="14">
    <location>
        <begin position="129"/>
        <end position="573"/>
    </location>
</feature>
<dbReference type="Pfam" id="PF01751">
    <property type="entry name" value="Toprim"/>
    <property type="match status" value="1"/>
</dbReference>
<evidence type="ECO:0000256" key="8">
    <source>
        <dbReference type="ARBA" id="ARBA00023235"/>
    </source>
</evidence>
<keyword evidence="5" id="KW-0460">Magnesium</keyword>
<evidence type="ECO:0000256" key="11">
    <source>
        <dbReference type="ARBA" id="ARBA00032235"/>
    </source>
</evidence>
<dbReference type="Gene3D" id="3.40.50.140">
    <property type="match status" value="1"/>
</dbReference>
<dbReference type="InterPro" id="IPR000380">
    <property type="entry name" value="Topo_IA"/>
</dbReference>
<evidence type="ECO:0000256" key="12">
    <source>
        <dbReference type="ARBA" id="ARBA00032877"/>
    </source>
</evidence>
<dbReference type="Gene3D" id="1.10.460.10">
    <property type="entry name" value="Topoisomerase I, domain 2"/>
    <property type="match status" value="2"/>
</dbReference>
<dbReference type="Gene3D" id="2.70.20.10">
    <property type="entry name" value="Topoisomerase I, domain 3"/>
    <property type="match status" value="1"/>
</dbReference>
<dbReference type="InterPro" id="IPR028612">
    <property type="entry name" value="Topoisom_1_IA"/>
</dbReference>
<proteinExistence type="inferred from homology"/>
<dbReference type="InterPro" id="IPR013824">
    <property type="entry name" value="Topo_IA_cen_sub1"/>
</dbReference>
<feature type="domain" description="Toprim" evidence="13">
    <location>
        <begin position="3"/>
        <end position="113"/>
    </location>
</feature>
<name>A0ABU3CUP6_9FLAO</name>
<evidence type="ECO:0000256" key="2">
    <source>
        <dbReference type="ARBA" id="ARBA00009446"/>
    </source>
</evidence>
<accession>A0ABU3CUP6</accession>
<evidence type="ECO:0000256" key="3">
    <source>
        <dbReference type="ARBA" id="ARBA00012891"/>
    </source>
</evidence>
<dbReference type="SMART" id="SM00493">
    <property type="entry name" value="TOPRIM"/>
    <property type="match status" value="1"/>
</dbReference>
<gene>
    <name evidence="15" type="primary">topA</name>
    <name evidence="15" type="ORF">RM529_07935</name>
</gene>
<dbReference type="EC" id="5.6.2.1" evidence="3"/>
<dbReference type="PANTHER" id="PTHR42785:SF1">
    <property type="entry name" value="DNA TOPOISOMERASE"/>
    <property type="match status" value="1"/>
</dbReference>
<evidence type="ECO:0000256" key="9">
    <source>
        <dbReference type="ARBA" id="ARBA00030003"/>
    </source>
</evidence>
<dbReference type="InterPro" id="IPR013825">
    <property type="entry name" value="Topo_IA_cen_sub2"/>
</dbReference>
<keyword evidence="6" id="KW-0799">Topoisomerase</keyword>
<keyword evidence="7" id="KW-0238">DNA-binding</keyword>
<dbReference type="InterPro" id="IPR013826">
    <property type="entry name" value="Topo_IA_cen_sub3"/>
</dbReference>
<dbReference type="InterPro" id="IPR023406">
    <property type="entry name" value="Topo_IA_AS"/>
</dbReference>
<dbReference type="PRINTS" id="PR00417">
    <property type="entry name" value="PRTPISMRASEI"/>
</dbReference>
<comment type="caution">
    <text evidence="15">The sequence shown here is derived from an EMBL/GenBank/DDBJ whole genome shotgun (WGS) entry which is preliminary data.</text>
</comment>
<organism evidence="15 16">
    <name type="scientific">Autumnicola edwardsiae</name>
    <dbReference type="NCBI Taxonomy" id="3075594"/>
    <lineage>
        <taxon>Bacteria</taxon>
        <taxon>Pseudomonadati</taxon>
        <taxon>Bacteroidota</taxon>
        <taxon>Flavobacteriia</taxon>
        <taxon>Flavobacteriales</taxon>
        <taxon>Flavobacteriaceae</taxon>
        <taxon>Autumnicola</taxon>
    </lineage>
</organism>
<keyword evidence="8 15" id="KW-0413">Isomerase</keyword>
<dbReference type="GO" id="GO:0003917">
    <property type="term" value="F:DNA topoisomerase type I (single strand cut, ATP-independent) activity"/>
    <property type="evidence" value="ECO:0007669"/>
    <property type="project" value="UniProtKB-EC"/>
</dbReference>
<dbReference type="InterPro" id="IPR023405">
    <property type="entry name" value="Topo_IA_core_domain"/>
</dbReference>
<keyword evidence="16" id="KW-1185">Reference proteome</keyword>
<feature type="non-terminal residue" evidence="15">
    <location>
        <position position="817"/>
    </location>
</feature>
<dbReference type="Gene3D" id="1.10.290.10">
    <property type="entry name" value="Topoisomerase I, domain 4"/>
    <property type="match status" value="1"/>
</dbReference>
<dbReference type="PANTHER" id="PTHR42785">
    <property type="entry name" value="DNA TOPOISOMERASE, TYPE IA, CORE"/>
    <property type="match status" value="1"/>
</dbReference>
<comment type="catalytic activity">
    <reaction evidence="1">
        <text>ATP-independent breakage of single-stranded DNA, followed by passage and rejoining.</text>
        <dbReference type="EC" id="5.6.2.1"/>
    </reaction>
</comment>
<dbReference type="CDD" id="cd03363">
    <property type="entry name" value="TOPRIM_TopoIA_TopoI"/>
    <property type="match status" value="1"/>
</dbReference>
<dbReference type="SMART" id="SM00437">
    <property type="entry name" value="TOP1Ac"/>
    <property type="match status" value="1"/>
</dbReference>
<dbReference type="InterPro" id="IPR025589">
    <property type="entry name" value="Toprim_C_rpt"/>
</dbReference>
<evidence type="ECO:0000256" key="6">
    <source>
        <dbReference type="ARBA" id="ARBA00023029"/>
    </source>
</evidence>
<dbReference type="PROSITE" id="PS52039">
    <property type="entry name" value="TOPO_IA_2"/>
    <property type="match status" value="1"/>
</dbReference>
<dbReference type="HAMAP" id="MF_00952">
    <property type="entry name" value="Topoisom_1_prok"/>
    <property type="match status" value="1"/>
</dbReference>
<evidence type="ECO:0000256" key="5">
    <source>
        <dbReference type="ARBA" id="ARBA00022842"/>
    </source>
</evidence>
<protein>
    <recommendedName>
        <fullName evidence="3">DNA topoisomerase</fullName>
        <ecNumber evidence="3">5.6.2.1</ecNumber>
    </recommendedName>
    <alternativeName>
        <fullName evidence="12">Omega-protein</fullName>
    </alternativeName>
    <alternativeName>
        <fullName evidence="11">Relaxing enzyme</fullName>
    </alternativeName>
    <alternativeName>
        <fullName evidence="9">Swivelase</fullName>
    </alternativeName>
    <alternativeName>
        <fullName evidence="10">Untwisting enzyme</fullName>
    </alternativeName>
</protein>
<evidence type="ECO:0000256" key="4">
    <source>
        <dbReference type="ARBA" id="ARBA00022723"/>
    </source>
</evidence>
<dbReference type="Pfam" id="PF01131">
    <property type="entry name" value="Topoisom_bac"/>
    <property type="match status" value="1"/>
</dbReference>
<dbReference type="InterPro" id="IPR005733">
    <property type="entry name" value="TopoI_bac-type"/>
</dbReference>